<evidence type="ECO:0000256" key="2">
    <source>
        <dbReference type="SAM" id="SignalP"/>
    </source>
</evidence>
<dbReference type="PANTHER" id="PTHR34618">
    <property type="entry name" value="SURFACE PROTEIN MAS1, PUTATIVE-RELATED"/>
    <property type="match status" value="1"/>
</dbReference>
<feature type="signal peptide" evidence="2">
    <location>
        <begin position="1"/>
        <end position="17"/>
    </location>
</feature>
<feature type="region of interest" description="Disordered" evidence="1">
    <location>
        <begin position="331"/>
        <end position="393"/>
    </location>
</feature>
<feature type="region of interest" description="Disordered" evidence="1">
    <location>
        <begin position="276"/>
        <end position="319"/>
    </location>
</feature>
<evidence type="ECO:0000313" key="4">
    <source>
        <dbReference type="Proteomes" id="UP000028524"/>
    </source>
</evidence>
<keyword evidence="4" id="KW-1185">Reference proteome</keyword>
<dbReference type="InterPro" id="IPR021476">
    <property type="entry name" value="Egh16-like"/>
</dbReference>
<keyword evidence="2" id="KW-0732">Signal</keyword>
<dbReference type="EMBL" id="KL660665">
    <property type="protein sequence ID" value="KFA64606.1"/>
    <property type="molecule type" value="Genomic_DNA"/>
</dbReference>
<feature type="compositionally biased region" description="Low complexity" evidence="1">
    <location>
        <begin position="339"/>
        <end position="351"/>
    </location>
</feature>
<dbReference type="Pfam" id="PF11327">
    <property type="entry name" value="Egh16-like"/>
    <property type="match status" value="1"/>
</dbReference>
<feature type="compositionally biased region" description="Low complexity" evidence="1">
    <location>
        <begin position="284"/>
        <end position="319"/>
    </location>
</feature>
<dbReference type="HOGENOM" id="CLU_047729_1_1_1"/>
<dbReference type="InParanoid" id="A0A084QKX1"/>
<protein>
    <recommendedName>
        <fullName evidence="5">Gas1-like protein</fullName>
    </recommendedName>
</protein>
<evidence type="ECO:0000313" key="3">
    <source>
        <dbReference type="EMBL" id="KFA64606.1"/>
    </source>
</evidence>
<gene>
    <name evidence="3" type="ORF">S40285_03955</name>
</gene>
<dbReference type="AlphaFoldDB" id="A0A084QKX1"/>
<accession>A0A084QKX1</accession>
<reference evidence="3 4" key="1">
    <citation type="journal article" date="2014" name="BMC Genomics">
        <title>Comparative genome sequencing reveals chemotype-specific gene clusters in the toxigenic black mold Stachybotrys.</title>
        <authorList>
            <person name="Semeiks J."/>
            <person name="Borek D."/>
            <person name="Otwinowski Z."/>
            <person name="Grishin N.V."/>
        </authorList>
    </citation>
    <scope>NUCLEOTIDE SEQUENCE [LARGE SCALE GENOMIC DNA]</scope>
    <source>
        <strain evidence="3 4">IBT 40285</strain>
    </source>
</reference>
<name>A0A084QKX1_STAC4</name>
<dbReference type="OrthoDB" id="3241054at2759"/>
<dbReference type="STRING" id="1283841.A0A084QKX1"/>
<dbReference type="PANTHER" id="PTHR34618:SF3">
    <property type="entry name" value="GEGH 16 PROTEIN"/>
    <property type="match status" value="1"/>
</dbReference>
<evidence type="ECO:0008006" key="5">
    <source>
        <dbReference type="Google" id="ProtNLM"/>
    </source>
</evidence>
<dbReference type="OMA" id="ANIVNQC"/>
<organism evidence="3 4">
    <name type="scientific">Stachybotrys chlorohalonatus (strain IBT 40285)</name>
    <dbReference type="NCBI Taxonomy" id="1283841"/>
    <lineage>
        <taxon>Eukaryota</taxon>
        <taxon>Fungi</taxon>
        <taxon>Dikarya</taxon>
        <taxon>Ascomycota</taxon>
        <taxon>Pezizomycotina</taxon>
        <taxon>Sordariomycetes</taxon>
        <taxon>Hypocreomycetidae</taxon>
        <taxon>Hypocreales</taxon>
        <taxon>Stachybotryaceae</taxon>
        <taxon>Stachybotrys</taxon>
    </lineage>
</organism>
<sequence length="393" mass="39651">MLYSALLVSSLVALGNCHGVILGAVGIQGSPTSVGFGVNPDIARNCTSINPCQQDATLIRDAEINANIVNSCGRTELAGNIDVGENTENALAAGTVTQVQSGTELTVTIHQVNADGAGPYVCDMDPTSNAAFGFENLQVTNNVPGTNGFSQAKTQAFEIKVKMPDNFNCTGASTGNVCTVRCRNNAVAGPFGGCFAVQQIDTTAKTNTPANIPTLKSLDLVLSQVDQNQADFPAAVKANQNAGSDEALKNLDAVNAILKPTVVSATFTAETPSVSLGASATDNAGDAVTTPAGDAATTPASEATATSAAGDGNAGDGEAATSVISTSIAPAQTAGTGGNENDNNNDNNNNNGGDGGNGNGNNNNNNGGNGRNRDGNNNKRAANAMRWANRITS</sequence>
<feature type="chain" id="PRO_5001779550" description="Gas1-like protein" evidence="2">
    <location>
        <begin position="18"/>
        <end position="393"/>
    </location>
</feature>
<evidence type="ECO:0000256" key="1">
    <source>
        <dbReference type="SAM" id="MobiDB-lite"/>
    </source>
</evidence>
<dbReference type="Proteomes" id="UP000028524">
    <property type="component" value="Unassembled WGS sequence"/>
</dbReference>
<proteinExistence type="predicted"/>